<reference evidence="2 3" key="1">
    <citation type="journal article" date="2020" name="Nature">
        <title>Isolation of an archaeon at the prokaryote-eukaryote interface.</title>
        <authorList>
            <person name="Imachi H."/>
            <person name="Nobu M.K."/>
            <person name="Nakahara N."/>
            <person name="Morono Y."/>
            <person name="Ogawara M."/>
            <person name="Takaki Y."/>
            <person name="Takano Y."/>
            <person name="Uematsu K."/>
            <person name="Ikuta T."/>
            <person name="Ito M."/>
            <person name="Matsui Y."/>
            <person name="Miyazaki M."/>
            <person name="Murata K."/>
            <person name="Saito Y."/>
            <person name="Sakai S."/>
            <person name="Song C."/>
            <person name="Tasumi E."/>
            <person name="Yamanaka Y."/>
            <person name="Yamaguchi T."/>
            <person name="Kamagata Y."/>
            <person name="Tamaki H."/>
            <person name="Takai K."/>
        </authorList>
    </citation>
    <scope>NUCLEOTIDE SEQUENCE [LARGE SCALE GENOMIC DNA]</scope>
    <source>
        <strain evidence="2 3">MK-D1</strain>
    </source>
</reference>
<dbReference type="RefSeq" id="WP_162306830.1">
    <property type="nucleotide sequence ID" value="NZ_CP042905.2"/>
</dbReference>
<dbReference type="GeneID" id="41331665"/>
<dbReference type="InterPro" id="IPR040608">
    <property type="entry name" value="Snf8/Vps36"/>
</dbReference>
<sequence length="240" mass="27573">MGLRDIEDRAKMRELMKKKAAELRMHRLETETAITKMTKEKLADIAKKHGVILALDPDMKDVVEEIRKKYNIPKERIIREQITEGDVLKSGRKIIYKNLAMFTYQRIMLEKTETGGLLTLPDVFDRVNTGILKNRITIGDVERAVKILKKDNVIPEINRLPSGVLAISFFPVQYTQDQTSILEIVKNDGVINTGDVCKALNWTVDRAERALQNLVDTRVARITETFRTGKQYFFPSLKIN</sequence>
<dbReference type="InterPro" id="IPR036390">
    <property type="entry name" value="WH_DNA-bd_sf"/>
</dbReference>
<dbReference type="Gene3D" id="1.10.10.10">
    <property type="entry name" value="Winged helix-like DNA-binding domain superfamily/Winged helix DNA-binding domain"/>
    <property type="match status" value="1"/>
</dbReference>
<dbReference type="Proteomes" id="UP000321408">
    <property type="component" value="Chromosome"/>
</dbReference>
<dbReference type="EMBL" id="CP042905">
    <property type="protein sequence ID" value="QEE17859.1"/>
    <property type="molecule type" value="Genomic_DNA"/>
</dbReference>
<dbReference type="GO" id="GO:0043328">
    <property type="term" value="P:protein transport to vacuole involved in ubiquitin-dependent protein catabolic process via the multivesicular body sorting pathway"/>
    <property type="evidence" value="ECO:0007669"/>
    <property type="project" value="TreeGrafter"/>
</dbReference>
<reference evidence="2 3" key="2">
    <citation type="journal article" date="2024" name="Int. J. Syst. Evol. Microbiol.">
        <title>Promethearchaeum syntrophicum gen. nov., sp. nov., an anaerobic, obligately syntrophic archaeon, the first isolate of the lineage 'Asgard' archaea, and proposal of the new archaeal phylum Promethearchaeota phyl. nov. and kingdom Promethearchaeati regn. nov.</title>
        <authorList>
            <person name="Imachi H."/>
            <person name="Nobu M.K."/>
            <person name="Kato S."/>
            <person name="Takaki Y."/>
            <person name="Miyazaki M."/>
            <person name="Miyata M."/>
            <person name="Ogawara M."/>
            <person name="Saito Y."/>
            <person name="Sakai S."/>
            <person name="Tahara Y.O."/>
            <person name="Takano Y."/>
            <person name="Tasumi E."/>
            <person name="Uematsu K."/>
            <person name="Yoshimura T."/>
            <person name="Itoh T."/>
            <person name="Ohkuma M."/>
            <person name="Takai K."/>
        </authorList>
    </citation>
    <scope>NUCLEOTIDE SEQUENCE [LARGE SCALE GENOMIC DNA]</scope>
    <source>
        <strain evidence="2 3">MK-D1</strain>
    </source>
</reference>
<accession>A0A5B9DEV6</accession>
<evidence type="ECO:0000313" key="2">
    <source>
        <dbReference type="EMBL" id="QEE17859.1"/>
    </source>
</evidence>
<dbReference type="InterPro" id="IPR016689">
    <property type="entry name" value="ESCRT-2_cplx_Snf8"/>
</dbReference>
<dbReference type="Pfam" id="PF04157">
    <property type="entry name" value="EAP30"/>
    <property type="match status" value="1"/>
</dbReference>
<dbReference type="SUPFAM" id="SSF46785">
    <property type="entry name" value="Winged helix' DNA-binding domain"/>
    <property type="match status" value="1"/>
</dbReference>
<comment type="similarity">
    <text evidence="1">Belongs to the SNF8 family.</text>
</comment>
<dbReference type="AlphaFoldDB" id="A0A5B9DEV6"/>
<organism evidence="2 3">
    <name type="scientific">Promethearchaeum syntrophicum</name>
    <dbReference type="NCBI Taxonomy" id="2594042"/>
    <lineage>
        <taxon>Archaea</taxon>
        <taxon>Promethearchaeati</taxon>
        <taxon>Promethearchaeota</taxon>
        <taxon>Promethearchaeia</taxon>
        <taxon>Promethearchaeales</taxon>
        <taxon>Promethearchaeaceae</taxon>
        <taxon>Promethearchaeum</taxon>
    </lineage>
</organism>
<name>A0A5B9DEV6_9ARCH</name>
<evidence type="ECO:0000313" key="3">
    <source>
        <dbReference type="Proteomes" id="UP000321408"/>
    </source>
</evidence>
<dbReference type="PANTHER" id="PTHR12806">
    <property type="entry name" value="EAP30 SUBUNIT OF ELL COMPLEX"/>
    <property type="match status" value="1"/>
</dbReference>
<evidence type="ECO:0000256" key="1">
    <source>
        <dbReference type="ARBA" id="ARBA00009834"/>
    </source>
</evidence>
<dbReference type="KEGG" id="psyt:DSAG12_03697"/>
<protein>
    <submittedName>
        <fullName evidence="2">Uncharacterized protein</fullName>
    </submittedName>
</protein>
<dbReference type="PANTHER" id="PTHR12806:SF0">
    <property type="entry name" value="VACUOLAR-SORTING PROTEIN SNF8"/>
    <property type="match status" value="1"/>
</dbReference>
<proteinExistence type="inferred from homology"/>
<dbReference type="InterPro" id="IPR036388">
    <property type="entry name" value="WH-like_DNA-bd_sf"/>
</dbReference>
<keyword evidence="3" id="KW-1185">Reference proteome</keyword>
<gene>
    <name evidence="2" type="ORF">DSAG12_03697</name>
</gene>